<comment type="caution">
    <text evidence="3">The sequence shown here is derived from an EMBL/GenBank/DDBJ whole genome shotgun (WGS) entry which is preliminary data.</text>
</comment>
<feature type="region of interest" description="Disordered" evidence="1">
    <location>
        <begin position="117"/>
        <end position="153"/>
    </location>
</feature>
<dbReference type="EMBL" id="NAAD01000004">
    <property type="protein sequence ID" value="ORJ62066.1"/>
    <property type="molecule type" value="Genomic_DNA"/>
</dbReference>
<keyword evidence="4" id="KW-1185">Reference proteome</keyword>
<dbReference type="Proteomes" id="UP000193136">
    <property type="component" value="Unassembled WGS sequence"/>
</dbReference>
<dbReference type="RefSeq" id="WP_085009620.1">
    <property type="nucleotide sequence ID" value="NZ_NAAD01000004.1"/>
</dbReference>
<dbReference type="AlphaFoldDB" id="A0A1X0YAC0"/>
<evidence type="ECO:0008006" key="5">
    <source>
        <dbReference type="Google" id="ProtNLM"/>
    </source>
</evidence>
<feature type="compositionally biased region" description="Polar residues" evidence="1">
    <location>
        <begin position="117"/>
        <end position="147"/>
    </location>
</feature>
<protein>
    <recommendedName>
        <fullName evidence="5">VCBS repeat-containing protein</fullName>
    </recommendedName>
</protein>
<feature type="chain" id="PRO_5012191145" description="VCBS repeat-containing protein" evidence="2">
    <location>
        <begin position="25"/>
        <end position="474"/>
    </location>
</feature>
<evidence type="ECO:0000256" key="1">
    <source>
        <dbReference type="SAM" id="MobiDB-lite"/>
    </source>
</evidence>
<gene>
    <name evidence="3" type="ORF">B5V00_04765</name>
</gene>
<evidence type="ECO:0000256" key="2">
    <source>
        <dbReference type="SAM" id="SignalP"/>
    </source>
</evidence>
<feature type="signal peptide" evidence="2">
    <location>
        <begin position="1"/>
        <end position="24"/>
    </location>
</feature>
<keyword evidence="2" id="KW-0732">Signal</keyword>
<evidence type="ECO:0000313" key="4">
    <source>
        <dbReference type="Proteomes" id="UP000193136"/>
    </source>
</evidence>
<proteinExistence type="predicted"/>
<accession>A0A1X0YAC0</accession>
<organism evidence="3 4">
    <name type="scientific">Geothermobacter hydrogeniphilus</name>
    <dbReference type="NCBI Taxonomy" id="1969733"/>
    <lineage>
        <taxon>Bacteria</taxon>
        <taxon>Pseudomonadati</taxon>
        <taxon>Thermodesulfobacteriota</taxon>
        <taxon>Desulfuromonadia</taxon>
        <taxon>Desulfuromonadales</taxon>
        <taxon>Geothermobacteraceae</taxon>
        <taxon>Geothermobacter</taxon>
    </lineage>
</organism>
<name>A0A1X0YAC0_9BACT</name>
<reference evidence="3 4" key="1">
    <citation type="submission" date="2017-03" db="EMBL/GenBank/DDBJ databases">
        <title>Genome sequence of Geothermobacter sp. EPR-M, Deep-Sea Iron Reducer.</title>
        <authorList>
            <person name="Tully B."/>
            <person name="Savalia P."/>
            <person name="Abuyen K."/>
            <person name="Baughan C."/>
            <person name="Romero E."/>
            <person name="Ronkowski C."/>
            <person name="Torres B."/>
            <person name="Tremblay J."/>
            <person name="Trujillo A."/>
            <person name="Tyler M."/>
            <person name="Perez-Rodriguez I."/>
            <person name="Amend J."/>
        </authorList>
    </citation>
    <scope>NUCLEOTIDE SEQUENCE [LARGE SCALE GENOMIC DNA]</scope>
    <source>
        <strain evidence="3 4">EPR-M</strain>
    </source>
</reference>
<sequence length="474" mass="52230">MKKMRALFVIYLLLLVGFAVPSWAQTFPNIEPALQAWQGEKEVQITGDKNDPLASDLLPLIEVFLKHGFAVRTTSGVGMTKGLNAELRSTAGETMIVLKRNSDQAIIALDHIRSKSENATSSAASEVPATTRTLSSTAHNRPTNASRHASKHAPIALETKPVALVQADPEKNIFALLSTQGIMLIQLQGTHLRTIARQPPPQDNFRPLTLSSGDLNGDGHFELAATWAEDIHGIYEGTDSRIWTQFLEVQRDKLQLLALQPGYVRLFSSSGAAQQRGSFNAFSGPVVSLEFNKGRVKTGKPAPWAGRNLFDLTPFTNQYAFVWLEPGKSGTVSLADKKVHGRLLEDFGTSPLTQVAVKLEDPVFRSGFAKEDRIMETYVELPPRTLRLGSAILTIQHGRKPDSFLRGTAEGTDQLARIRMKGEETLLDHPYPAVEAFILDFAPVPDKNEVMLLLLNEKNDGSGRAFMLYQEQKP</sequence>
<dbReference type="STRING" id="1969733.B5V00_04765"/>
<evidence type="ECO:0000313" key="3">
    <source>
        <dbReference type="EMBL" id="ORJ62066.1"/>
    </source>
</evidence>